<dbReference type="InterPro" id="IPR009839">
    <property type="entry name" value="SseB_N"/>
</dbReference>
<dbReference type="Pfam" id="PF07179">
    <property type="entry name" value="SseB"/>
    <property type="match status" value="1"/>
</dbReference>
<dbReference type="Proteomes" id="UP000629365">
    <property type="component" value="Unassembled WGS sequence"/>
</dbReference>
<feature type="domain" description="SseB protein N-terminal" evidence="2">
    <location>
        <begin position="93"/>
        <end position="193"/>
    </location>
</feature>
<evidence type="ECO:0000256" key="1">
    <source>
        <dbReference type="SAM" id="MobiDB-lite"/>
    </source>
</evidence>
<protein>
    <recommendedName>
        <fullName evidence="2">SseB protein N-terminal domain-containing protein</fullName>
    </recommendedName>
</protein>
<name>A0ABQ1S1A9_9MICO</name>
<keyword evidence="4" id="KW-1185">Reference proteome</keyword>
<dbReference type="NCBIfam" id="NF033532">
    <property type="entry name" value="lone7para_assoc"/>
    <property type="match status" value="1"/>
</dbReference>
<evidence type="ECO:0000259" key="2">
    <source>
        <dbReference type="Pfam" id="PF07179"/>
    </source>
</evidence>
<dbReference type="InterPro" id="IPR047659">
    <property type="entry name" value="T7SS_assoc"/>
</dbReference>
<reference evidence="4" key="1">
    <citation type="journal article" date="2019" name="Int. J. Syst. Evol. Microbiol.">
        <title>The Global Catalogue of Microorganisms (GCM) 10K type strain sequencing project: providing services to taxonomists for standard genome sequencing and annotation.</title>
        <authorList>
            <consortium name="The Broad Institute Genomics Platform"/>
            <consortium name="The Broad Institute Genome Sequencing Center for Infectious Disease"/>
            <person name="Wu L."/>
            <person name="Ma J."/>
        </authorList>
    </citation>
    <scope>NUCLEOTIDE SEQUENCE [LARGE SCALE GENOMIC DNA]</scope>
    <source>
        <strain evidence="4">CCM 7640</strain>
    </source>
</reference>
<proteinExistence type="predicted"/>
<evidence type="ECO:0000313" key="3">
    <source>
        <dbReference type="EMBL" id="GGD89979.1"/>
    </source>
</evidence>
<feature type="compositionally biased region" description="Basic and acidic residues" evidence="1">
    <location>
        <begin position="1"/>
        <end position="12"/>
    </location>
</feature>
<feature type="region of interest" description="Disordered" evidence="1">
    <location>
        <begin position="1"/>
        <end position="22"/>
    </location>
</feature>
<sequence>MSDLDMDGKEPHMTTPTAPPVTDALRAEARANPGGWVYAIDPEFAGLETVPPEGIIGAWRSDEAGELSGDFTPNPRYVPSPAARGWVTPTTKLERVLQLARAGHATSEQLDQEFAAADVVIFSRPEGGLFLAAAKDGGRLAYAFTDVEKAATSGYTDFTTIRGREYAESLPEGVRIALNPGSEVALVIEPADILKA</sequence>
<organism evidence="3 4">
    <name type="scientific">Microbacterium murale</name>
    <dbReference type="NCBI Taxonomy" id="1081040"/>
    <lineage>
        <taxon>Bacteria</taxon>
        <taxon>Bacillati</taxon>
        <taxon>Actinomycetota</taxon>
        <taxon>Actinomycetes</taxon>
        <taxon>Micrococcales</taxon>
        <taxon>Microbacteriaceae</taxon>
        <taxon>Microbacterium</taxon>
    </lineage>
</organism>
<evidence type="ECO:0000313" key="4">
    <source>
        <dbReference type="Proteomes" id="UP000629365"/>
    </source>
</evidence>
<gene>
    <name evidence="3" type="ORF">GCM10007269_35720</name>
</gene>
<dbReference type="EMBL" id="BMCM01000007">
    <property type="protein sequence ID" value="GGD89979.1"/>
    <property type="molecule type" value="Genomic_DNA"/>
</dbReference>
<comment type="caution">
    <text evidence="3">The sequence shown here is derived from an EMBL/GenBank/DDBJ whole genome shotgun (WGS) entry which is preliminary data.</text>
</comment>
<accession>A0ABQ1S1A9</accession>